<dbReference type="Pfam" id="PF22629">
    <property type="entry name" value="ACT_AHAS_ss"/>
    <property type="match status" value="1"/>
</dbReference>
<evidence type="ECO:0000313" key="11">
    <source>
        <dbReference type="Proteomes" id="UP000242175"/>
    </source>
</evidence>
<evidence type="ECO:0000256" key="6">
    <source>
        <dbReference type="ARBA" id="ARBA00023304"/>
    </source>
</evidence>
<dbReference type="GO" id="GO:0005829">
    <property type="term" value="C:cytosol"/>
    <property type="evidence" value="ECO:0007669"/>
    <property type="project" value="TreeGrafter"/>
</dbReference>
<keyword evidence="5 8" id="KW-0028">Amino-acid biosynthesis</keyword>
<keyword evidence="8" id="KW-0808">Transferase</keyword>
<dbReference type="Proteomes" id="UP000242175">
    <property type="component" value="Chromosome large"/>
</dbReference>
<dbReference type="RefSeq" id="WP_089073209.1">
    <property type="nucleotide sequence ID" value="NZ_CBCSAM010000011.1"/>
</dbReference>
<dbReference type="InterPro" id="IPR054480">
    <property type="entry name" value="AHAS_small-like_ACT"/>
</dbReference>
<dbReference type="UniPathway" id="UPA00047">
    <property type="reaction ID" value="UER00055"/>
</dbReference>
<dbReference type="UniPathway" id="UPA00049">
    <property type="reaction ID" value="UER00059"/>
</dbReference>
<dbReference type="NCBIfam" id="TIGR00119">
    <property type="entry name" value="acolac_sm"/>
    <property type="match status" value="1"/>
</dbReference>
<dbReference type="EC" id="2.2.1.6" evidence="8"/>
<proteinExistence type="inferred from homology"/>
<dbReference type="AlphaFoldDB" id="A0A220VDF8"/>
<comment type="function">
    <text evidence="8">Catalyzes the conversion of 2 pyruvate molecules into acetolactate in the first common step of the biosynthetic pathway of the branched-amino acids such as leucine, isoleucine, and valine.</text>
</comment>
<comment type="subunit">
    <text evidence="4 8">Dimer of large and small chains.</text>
</comment>
<evidence type="ECO:0000256" key="1">
    <source>
        <dbReference type="ARBA" id="ARBA00004974"/>
    </source>
</evidence>
<dbReference type="PROSITE" id="PS51671">
    <property type="entry name" value="ACT"/>
    <property type="match status" value="1"/>
</dbReference>
<dbReference type="CDD" id="cd04878">
    <property type="entry name" value="ACT_AHAS"/>
    <property type="match status" value="1"/>
</dbReference>
<dbReference type="InterPro" id="IPR039557">
    <property type="entry name" value="AHAS_ACT"/>
</dbReference>
<sequence length="166" mass="18583">MRKIISVLMENQPGALSRVVGLFSQRGFNIESLTASPIDDTGSLTRLNLTTDVSDDAVREQIEKQLHKLIDVIKVAHISETDHLEKEVLLLKLKVTKSTRLDLKQIIDIFNGKVLDISQSQYVVELTGNSKKIDEFITVIKEITEVYETARSGVIGMTKGDKAFRV</sequence>
<evidence type="ECO:0000256" key="2">
    <source>
        <dbReference type="ARBA" id="ARBA00005025"/>
    </source>
</evidence>
<dbReference type="Pfam" id="PF10369">
    <property type="entry name" value="ALS_ss_C"/>
    <property type="match status" value="1"/>
</dbReference>
<dbReference type="InterPro" id="IPR027271">
    <property type="entry name" value="Acetolactate_synth/TF_NikR_C"/>
</dbReference>
<evidence type="ECO:0000313" key="10">
    <source>
        <dbReference type="EMBL" id="ASK78301.1"/>
    </source>
</evidence>
<dbReference type="KEGG" id="pmai:CF386_04355"/>
<name>A0A220VDF8_9GAMM</name>
<evidence type="ECO:0000256" key="4">
    <source>
        <dbReference type="ARBA" id="ARBA00011744"/>
    </source>
</evidence>
<reference evidence="10 11" key="1">
    <citation type="journal article" date="2016" name="Int. J. Syst. Evol. Microbiol.">
        <title>Paraphotobacterium marinum gen. nov., sp. nov., a member of the family Vibrionaceae, isolated from surface seawater.</title>
        <authorList>
            <person name="Huang Z."/>
            <person name="Dong C."/>
            <person name="Shao Z."/>
        </authorList>
    </citation>
    <scope>NUCLEOTIDE SEQUENCE [LARGE SCALE GENOMIC DNA]</scope>
    <source>
        <strain evidence="10 11">NSCS20N07D</strain>
    </source>
</reference>
<dbReference type="GO" id="GO:0009097">
    <property type="term" value="P:isoleucine biosynthetic process"/>
    <property type="evidence" value="ECO:0007669"/>
    <property type="project" value="UniProtKB-UniRule"/>
</dbReference>
<evidence type="ECO:0000256" key="5">
    <source>
        <dbReference type="ARBA" id="ARBA00022605"/>
    </source>
</evidence>
<dbReference type="InterPro" id="IPR045865">
    <property type="entry name" value="ACT-like_dom_sf"/>
</dbReference>
<keyword evidence="6 8" id="KW-0100">Branched-chain amino acid biosynthesis</keyword>
<dbReference type="NCBIfam" id="NF008864">
    <property type="entry name" value="PRK11895.1"/>
    <property type="match status" value="1"/>
</dbReference>
<protein>
    <recommendedName>
        <fullName evidence="8">Acetolactate synthase small subunit</fullName>
        <shortName evidence="8">AHAS</shortName>
        <shortName evidence="8">ALS</shortName>
        <ecNumber evidence="8">2.2.1.6</ecNumber>
    </recommendedName>
    <alternativeName>
        <fullName evidence="8">Acetohydroxy-acid synthase small subunit</fullName>
    </alternativeName>
</protein>
<comment type="pathway">
    <text evidence="2 8">Amino-acid biosynthesis; L-valine biosynthesis; L-valine from pyruvate: step 1/4.</text>
</comment>
<comment type="pathway">
    <text evidence="1 8">Amino-acid biosynthesis; L-isoleucine biosynthesis; L-isoleucine from 2-oxobutanoate: step 1/4.</text>
</comment>
<dbReference type="InterPro" id="IPR004789">
    <property type="entry name" value="Acetalactate_synth_ssu"/>
</dbReference>
<dbReference type="InterPro" id="IPR019455">
    <property type="entry name" value="Acetolactate_synth_ssu_C"/>
</dbReference>
<comment type="catalytic activity">
    <reaction evidence="7 8">
        <text>2 pyruvate + H(+) = (2S)-2-acetolactate + CO2</text>
        <dbReference type="Rhea" id="RHEA:25249"/>
        <dbReference type="ChEBI" id="CHEBI:15361"/>
        <dbReference type="ChEBI" id="CHEBI:15378"/>
        <dbReference type="ChEBI" id="CHEBI:16526"/>
        <dbReference type="ChEBI" id="CHEBI:58476"/>
        <dbReference type="EC" id="2.2.1.6"/>
    </reaction>
</comment>
<feature type="domain" description="ACT" evidence="9">
    <location>
        <begin position="4"/>
        <end position="80"/>
    </location>
</feature>
<dbReference type="GO" id="GO:0009099">
    <property type="term" value="P:L-valine biosynthetic process"/>
    <property type="evidence" value="ECO:0007669"/>
    <property type="project" value="UniProtKB-UniRule"/>
</dbReference>
<dbReference type="SUPFAM" id="SSF55021">
    <property type="entry name" value="ACT-like"/>
    <property type="match status" value="2"/>
</dbReference>
<evidence type="ECO:0000259" key="9">
    <source>
        <dbReference type="PROSITE" id="PS51671"/>
    </source>
</evidence>
<keyword evidence="11" id="KW-1185">Reference proteome</keyword>
<evidence type="ECO:0000256" key="3">
    <source>
        <dbReference type="ARBA" id="ARBA00006341"/>
    </source>
</evidence>
<accession>A0A220VDF8</accession>
<dbReference type="OrthoDB" id="9787365at2"/>
<gene>
    <name evidence="10" type="ORF">CF386_04355</name>
</gene>
<evidence type="ECO:0000256" key="8">
    <source>
        <dbReference type="RuleBase" id="RU368092"/>
    </source>
</evidence>
<dbReference type="PANTHER" id="PTHR30239">
    <property type="entry name" value="ACETOLACTATE SYNTHASE SMALL SUBUNIT"/>
    <property type="match status" value="1"/>
</dbReference>
<evidence type="ECO:0000256" key="7">
    <source>
        <dbReference type="ARBA" id="ARBA00048670"/>
    </source>
</evidence>
<dbReference type="GO" id="GO:0003984">
    <property type="term" value="F:acetolactate synthase activity"/>
    <property type="evidence" value="ECO:0007669"/>
    <property type="project" value="UniProtKB-UniRule"/>
</dbReference>
<dbReference type="InterPro" id="IPR002912">
    <property type="entry name" value="ACT_dom"/>
</dbReference>
<dbReference type="PANTHER" id="PTHR30239:SF0">
    <property type="entry name" value="ACETOLACTATE SYNTHASE SMALL SUBUNIT 1, CHLOROPLASTIC"/>
    <property type="match status" value="1"/>
</dbReference>
<organism evidence="10 11">
    <name type="scientific">Paraphotobacterium marinum</name>
    <dbReference type="NCBI Taxonomy" id="1755811"/>
    <lineage>
        <taxon>Bacteria</taxon>
        <taxon>Pseudomonadati</taxon>
        <taxon>Pseudomonadota</taxon>
        <taxon>Gammaproteobacteria</taxon>
        <taxon>Vibrionales</taxon>
        <taxon>Vibrionaceae</taxon>
        <taxon>Paraphotobacterium</taxon>
    </lineage>
</organism>
<dbReference type="Gene3D" id="3.30.70.260">
    <property type="match status" value="1"/>
</dbReference>
<dbReference type="EMBL" id="CP022355">
    <property type="protein sequence ID" value="ASK78301.1"/>
    <property type="molecule type" value="Genomic_DNA"/>
</dbReference>
<dbReference type="GO" id="GO:1990610">
    <property type="term" value="F:acetolactate synthase regulator activity"/>
    <property type="evidence" value="ECO:0007669"/>
    <property type="project" value="UniProtKB-UniRule"/>
</dbReference>
<dbReference type="Gene3D" id="3.30.70.1150">
    <property type="entry name" value="ACT-like. Chain A, domain 2"/>
    <property type="match status" value="1"/>
</dbReference>
<comment type="similarity">
    <text evidence="3 8">Belongs to the acetolactate synthase small subunit family.</text>
</comment>